<dbReference type="Proteomes" id="UP000290365">
    <property type="component" value="Chromosome"/>
</dbReference>
<feature type="modified residue" description="4-aspartylphosphate" evidence="2">
    <location>
        <position position="56"/>
    </location>
</feature>
<dbReference type="SUPFAM" id="SSF52172">
    <property type="entry name" value="CheY-like"/>
    <property type="match status" value="1"/>
</dbReference>
<dbReference type="AlphaFoldDB" id="A0A4P6JYG9"/>
<proteinExistence type="predicted"/>
<organism evidence="4 5">
    <name type="scientific">Ktedonosporobacter rubrisoli</name>
    <dbReference type="NCBI Taxonomy" id="2509675"/>
    <lineage>
        <taxon>Bacteria</taxon>
        <taxon>Bacillati</taxon>
        <taxon>Chloroflexota</taxon>
        <taxon>Ktedonobacteria</taxon>
        <taxon>Ktedonobacterales</taxon>
        <taxon>Ktedonosporobacteraceae</taxon>
        <taxon>Ktedonosporobacter</taxon>
    </lineage>
</organism>
<dbReference type="InterPro" id="IPR050595">
    <property type="entry name" value="Bact_response_regulator"/>
</dbReference>
<name>A0A4P6JYG9_KTERU</name>
<accession>A0A4P6JYG9</accession>
<dbReference type="RefSeq" id="WP_129891554.1">
    <property type="nucleotide sequence ID" value="NZ_CP035758.1"/>
</dbReference>
<dbReference type="PROSITE" id="PS50110">
    <property type="entry name" value="RESPONSE_REGULATORY"/>
    <property type="match status" value="1"/>
</dbReference>
<evidence type="ECO:0000313" key="4">
    <source>
        <dbReference type="EMBL" id="QBD80490.1"/>
    </source>
</evidence>
<reference evidence="4 5" key="1">
    <citation type="submission" date="2019-01" db="EMBL/GenBank/DDBJ databases">
        <title>Ktedonosporobacter rubrisoli SCAWS-G2.</title>
        <authorList>
            <person name="Huang Y."/>
            <person name="Yan B."/>
        </authorList>
    </citation>
    <scope>NUCLEOTIDE SEQUENCE [LARGE SCALE GENOMIC DNA]</scope>
    <source>
        <strain evidence="4 5">SCAWS-G2</strain>
    </source>
</reference>
<dbReference type="OrthoDB" id="9790669at2"/>
<feature type="domain" description="Response regulatory" evidence="3">
    <location>
        <begin position="7"/>
        <end position="121"/>
    </location>
</feature>
<evidence type="ECO:0000259" key="3">
    <source>
        <dbReference type="PROSITE" id="PS50110"/>
    </source>
</evidence>
<dbReference type="Pfam" id="PF00072">
    <property type="entry name" value="Response_reg"/>
    <property type="match status" value="1"/>
</dbReference>
<dbReference type="PANTHER" id="PTHR44591:SF3">
    <property type="entry name" value="RESPONSE REGULATORY DOMAIN-CONTAINING PROTEIN"/>
    <property type="match status" value="1"/>
</dbReference>
<dbReference type="EMBL" id="CP035758">
    <property type="protein sequence ID" value="QBD80490.1"/>
    <property type="molecule type" value="Genomic_DNA"/>
</dbReference>
<evidence type="ECO:0000256" key="2">
    <source>
        <dbReference type="PROSITE-ProRule" id="PRU00169"/>
    </source>
</evidence>
<dbReference type="PANTHER" id="PTHR44591">
    <property type="entry name" value="STRESS RESPONSE REGULATOR PROTEIN 1"/>
    <property type="match status" value="1"/>
</dbReference>
<dbReference type="KEGG" id="kbs:EPA93_32760"/>
<keyword evidence="1 2" id="KW-0597">Phosphoprotein</keyword>
<dbReference type="GO" id="GO:0000160">
    <property type="term" value="P:phosphorelay signal transduction system"/>
    <property type="evidence" value="ECO:0007669"/>
    <property type="project" value="InterPro"/>
</dbReference>
<protein>
    <submittedName>
        <fullName evidence="4">Response regulator</fullName>
    </submittedName>
</protein>
<dbReference type="SMART" id="SM00448">
    <property type="entry name" value="REC"/>
    <property type="match status" value="1"/>
</dbReference>
<evidence type="ECO:0000256" key="1">
    <source>
        <dbReference type="ARBA" id="ARBA00022553"/>
    </source>
</evidence>
<evidence type="ECO:0000313" key="5">
    <source>
        <dbReference type="Proteomes" id="UP000290365"/>
    </source>
</evidence>
<gene>
    <name evidence="4" type="ORF">EPA93_32760</name>
</gene>
<dbReference type="InterPro" id="IPR011006">
    <property type="entry name" value="CheY-like_superfamily"/>
</dbReference>
<dbReference type="InterPro" id="IPR001789">
    <property type="entry name" value="Sig_transdc_resp-reg_receiver"/>
</dbReference>
<sequence length="122" mass="14027">MSTESREILVVDDDPIIRDMMVDIFDLEGYPIRVARNGREALEKMRQGKRYLVFLDLMMPVMDGREVCLQLDAEPEVRKRHVIVVMSAMDNLAQAATLNVEATMPKPFSVDNVLQIIQPYME</sequence>
<keyword evidence="5" id="KW-1185">Reference proteome</keyword>
<dbReference type="Gene3D" id="3.40.50.2300">
    <property type="match status" value="1"/>
</dbReference>